<dbReference type="AlphaFoldDB" id="A0A1F5YWT0"/>
<name>A0A1F5YWT0_9BACT</name>
<dbReference type="InterPro" id="IPR042099">
    <property type="entry name" value="ANL_N_sf"/>
</dbReference>
<dbReference type="InterPro" id="IPR053158">
    <property type="entry name" value="CapK_Type1_Caps_Biosynth"/>
</dbReference>
<dbReference type="EMBL" id="MFIX01000112">
    <property type="protein sequence ID" value="OGG04575.1"/>
    <property type="molecule type" value="Genomic_DNA"/>
</dbReference>
<dbReference type="SUPFAM" id="SSF56801">
    <property type="entry name" value="Acetyl-CoA synthetase-like"/>
    <property type="match status" value="1"/>
</dbReference>
<organism evidence="1 2">
    <name type="scientific">Candidatus Glassbacteria bacterium RIFCSPLOWO2_12_FULL_58_11</name>
    <dbReference type="NCBI Taxonomy" id="1817867"/>
    <lineage>
        <taxon>Bacteria</taxon>
        <taxon>Candidatus Glassiibacteriota</taxon>
    </lineage>
</organism>
<dbReference type="STRING" id="1817867.A3F83_03075"/>
<evidence type="ECO:0008006" key="3">
    <source>
        <dbReference type="Google" id="ProtNLM"/>
    </source>
</evidence>
<evidence type="ECO:0000313" key="2">
    <source>
        <dbReference type="Proteomes" id="UP000179129"/>
    </source>
</evidence>
<reference evidence="1 2" key="1">
    <citation type="journal article" date="2016" name="Nat. Commun.">
        <title>Thousands of microbial genomes shed light on interconnected biogeochemical processes in an aquifer system.</title>
        <authorList>
            <person name="Anantharaman K."/>
            <person name="Brown C.T."/>
            <person name="Hug L.A."/>
            <person name="Sharon I."/>
            <person name="Castelle C.J."/>
            <person name="Probst A.J."/>
            <person name="Thomas B.C."/>
            <person name="Singh A."/>
            <person name="Wilkins M.J."/>
            <person name="Karaoz U."/>
            <person name="Brodie E.L."/>
            <person name="Williams K.H."/>
            <person name="Hubbard S.S."/>
            <person name="Banfield J.F."/>
        </authorList>
    </citation>
    <scope>NUCLEOTIDE SEQUENCE [LARGE SCALE GENOMIC DNA]</scope>
</reference>
<gene>
    <name evidence="1" type="ORF">A3F83_03075</name>
</gene>
<dbReference type="PANTHER" id="PTHR36932">
    <property type="entry name" value="CAPSULAR POLYSACCHARIDE BIOSYNTHESIS PROTEIN"/>
    <property type="match status" value="1"/>
</dbReference>
<accession>A0A1F5YWT0</accession>
<dbReference type="Gene3D" id="3.40.50.12780">
    <property type="entry name" value="N-terminal domain of ligase-like"/>
    <property type="match status" value="1"/>
</dbReference>
<evidence type="ECO:0000313" key="1">
    <source>
        <dbReference type="EMBL" id="OGG04575.1"/>
    </source>
</evidence>
<comment type="caution">
    <text evidence="1">The sequence shown here is derived from an EMBL/GenBank/DDBJ whole genome shotgun (WGS) entry which is preliminary data.</text>
</comment>
<dbReference type="Proteomes" id="UP000179129">
    <property type="component" value="Unassembled WGS sequence"/>
</dbReference>
<sequence>MSKAIDKLHGVFSRHLAWPLLYGPWRPEKNLCLRYWGEKRALLLRPLAERLEIRRNNLSELLAYAGTRIPYWRERFTRLGIDPLHLGDPFAALAALPVLKRRTVQERLTELIADDSGGCFPLPNSSGGSTGEPLNFFTDRHSRARVTAAAWAADSAAGWYPGAPSVWLWGSDRDALRSASFSGRLKLGLRNQTLFNTFDISEPGLLEAHRWMQDHPPELLVGYASSVHLLARLLAEQRLTPRYPARGLVTSAETLSPVMRREIEEVFGEGKVFNRYGSRETGPIGWETAEHDGIYLNLDDLVVELLDSRDRHALAGTPGRAVVTTLHHRVMPLIRFDLEDLAEWSVLPGESRDRAPRFSRVLGRFSDTIRTSGGKLIHGEFFTHLFYGQSTVRRFQFVQHEPDRYELRYEAAGPLKPGLRDSLTDRLRKVLGETARIEFAHCAKIEPLVSGKHRFTASKVTGDHRGGEES</sequence>
<protein>
    <recommendedName>
        <fullName evidence="3">AMP-dependent synthetase/ligase domain-containing protein</fullName>
    </recommendedName>
</protein>
<dbReference type="PANTHER" id="PTHR36932:SF1">
    <property type="entry name" value="CAPSULAR POLYSACCHARIDE BIOSYNTHESIS PROTEIN"/>
    <property type="match status" value="1"/>
</dbReference>
<proteinExistence type="predicted"/>